<dbReference type="EMBL" id="CAJVPS010016429">
    <property type="protein sequence ID" value="CAG8689905.1"/>
    <property type="molecule type" value="Genomic_DNA"/>
</dbReference>
<name>A0A9N9EU14_9GLOM</name>
<reference evidence="1" key="1">
    <citation type="submission" date="2021-06" db="EMBL/GenBank/DDBJ databases">
        <authorList>
            <person name="Kallberg Y."/>
            <person name="Tangrot J."/>
            <person name="Rosling A."/>
        </authorList>
    </citation>
    <scope>NUCLEOTIDE SEQUENCE</scope>
    <source>
        <strain evidence="1">FL130A</strain>
    </source>
</reference>
<accession>A0A9N9EU14</accession>
<gene>
    <name evidence="1" type="ORF">ALEPTO_LOCUS11168</name>
</gene>
<feature type="non-terminal residue" evidence="1">
    <location>
        <position position="1"/>
    </location>
</feature>
<sequence>NNQAITIIISTPPIPQTIHQALLPWGLMLEVLSEFFFASNS</sequence>
<comment type="caution">
    <text evidence="1">The sequence shown here is derived from an EMBL/GenBank/DDBJ whole genome shotgun (WGS) entry which is preliminary data.</text>
</comment>
<organism evidence="1 2">
    <name type="scientific">Ambispora leptoticha</name>
    <dbReference type="NCBI Taxonomy" id="144679"/>
    <lineage>
        <taxon>Eukaryota</taxon>
        <taxon>Fungi</taxon>
        <taxon>Fungi incertae sedis</taxon>
        <taxon>Mucoromycota</taxon>
        <taxon>Glomeromycotina</taxon>
        <taxon>Glomeromycetes</taxon>
        <taxon>Archaeosporales</taxon>
        <taxon>Ambisporaceae</taxon>
        <taxon>Ambispora</taxon>
    </lineage>
</organism>
<evidence type="ECO:0000313" key="1">
    <source>
        <dbReference type="EMBL" id="CAG8689905.1"/>
    </source>
</evidence>
<protein>
    <submittedName>
        <fullName evidence="1">4732_t:CDS:1</fullName>
    </submittedName>
</protein>
<proteinExistence type="predicted"/>
<dbReference type="Proteomes" id="UP000789508">
    <property type="component" value="Unassembled WGS sequence"/>
</dbReference>
<dbReference type="AlphaFoldDB" id="A0A9N9EU14"/>
<evidence type="ECO:0000313" key="2">
    <source>
        <dbReference type="Proteomes" id="UP000789508"/>
    </source>
</evidence>
<keyword evidence="2" id="KW-1185">Reference proteome</keyword>